<accession>A0ABP9LED6</accession>
<evidence type="ECO:0000313" key="4">
    <source>
        <dbReference type="Proteomes" id="UP001499910"/>
    </source>
</evidence>
<dbReference type="Proteomes" id="UP001499910">
    <property type="component" value="Unassembled WGS sequence"/>
</dbReference>
<keyword evidence="4" id="KW-1185">Reference proteome</keyword>
<name>A0ABP9LED6_9RHOB</name>
<evidence type="ECO:0000313" key="3">
    <source>
        <dbReference type="EMBL" id="GAA5076737.1"/>
    </source>
</evidence>
<dbReference type="EMBL" id="BAABHW010000004">
    <property type="protein sequence ID" value="GAA5076737.1"/>
    <property type="molecule type" value="Genomic_DNA"/>
</dbReference>
<evidence type="ECO:0000259" key="2">
    <source>
        <dbReference type="Pfam" id="PF03551"/>
    </source>
</evidence>
<comment type="caution">
    <text evidence="3">The sequence shown here is derived from an EMBL/GenBank/DDBJ whole genome shotgun (WGS) entry which is preliminary data.</text>
</comment>
<dbReference type="InterPro" id="IPR036390">
    <property type="entry name" value="WH_DNA-bd_sf"/>
</dbReference>
<reference evidence="4" key="1">
    <citation type="journal article" date="2019" name="Int. J. Syst. Evol. Microbiol.">
        <title>The Global Catalogue of Microorganisms (GCM) 10K type strain sequencing project: providing services to taxonomists for standard genome sequencing and annotation.</title>
        <authorList>
            <consortium name="The Broad Institute Genomics Platform"/>
            <consortium name="The Broad Institute Genome Sequencing Center for Infectious Disease"/>
            <person name="Wu L."/>
            <person name="Ma J."/>
        </authorList>
    </citation>
    <scope>NUCLEOTIDE SEQUENCE [LARGE SCALE GENOMIC DNA]</scope>
    <source>
        <strain evidence="4">JCM 18015</strain>
    </source>
</reference>
<dbReference type="Gene3D" id="1.10.10.10">
    <property type="entry name" value="Winged helix-like DNA-binding domain superfamily/Winged helix DNA-binding domain"/>
    <property type="match status" value="1"/>
</dbReference>
<organism evidence="3 4">
    <name type="scientific">[Roseibacterium] beibuensis</name>
    <dbReference type="NCBI Taxonomy" id="1193142"/>
    <lineage>
        <taxon>Bacteria</taxon>
        <taxon>Pseudomonadati</taxon>
        <taxon>Pseudomonadota</taxon>
        <taxon>Alphaproteobacteria</taxon>
        <taxon>Rhodobacterales</taxon>
        <taxon>Roseobacteraceae</taxon>
        <taxon>Roseicyclus</taxon>
    </lineage>
</organism>
<sequence length="142" mass="15283">MSKKLFGLGRPSKTSPHRVGPVQAEILRVIRDKPDLAHGVGIAGYLRRQGNEDVSDAQTYIALRRLDARGLIAERQSEPDPRNTPSDSRRGRPHKLYSLTASGKRALEEGGGATNSKAGTDAQREGNFQNGAQTKGLTPVVG</sequence>
<feature type="region of interest" description="Disordered" evidence="1">
    <location>
        <begin position="1"/>
        <end position="21"/>
    </location>
</feature>
<evidence type="ECO:0000256" key="1">
    <source>
        <dbReference type="SAM" id="MobiDB-lite"/>
    </source>
</evidence>
<protein>
    <recommendedName>
        <fullName evidence="2">Transcription regulator PadR N-terminal domain-containing protein</fullName>
    </recommendedName>
</protein>
<dbReference type="InterPro" id="IPR036388">
    <property type="entry name" value="WH-like_DNA-bd_sf"/>
</dbReference>
<proteinExistence type="predicted"/>
<gene>
    <name evidence="3" type="ORF">GCM10023209_26180</name>
</gene>
<feature type="domain" description="Transcription regulator PadR N-terminal" evidence="2">
    <location>
        <begin position="26"/>
        <end position="109"/>
    </location>
</feature>
<feature type="compositionally biased region" description="Polar residues" evidence="1">
    <location>
        <begin position="126"/>
        <end position="136"/>
    </location>
</feature>
<dbReference type="SUPFAM" id="SSF46785">
    <property type="entry name" value="Winged helix' DNA-binding domain"/>
    <property type="match status" value="1"/>
</dbReference>
<dbReference type="Pfam" id="PF03551">
    <property type="entry name" value="PadR"/>
    <property type="match status" value="1"/>
</dbReference>
<dbReference type="InterPro" id="IPR005149">
    <property type="entry name" value="Tscrpt_reg_PadR_N"/>
</dbReference>
<feature type="region of interest" description="Disordered" evidence="1">
    <location>
        <begin position="72"/>
        <end position="142"/>
    </location>
</feature>